<reference evidence="3 4" key="1">
    <citation type="journal article" date="2018" name="Biotechnol. Adv.">
        <title>Improved genomic resources and new bioinformatic workflow for the carcinogenic parasite Clonorchis sinensis: Biotechnological implications.</title>
        <authorList>
            <person name="Wang D."/>
            <person name="Korhonen P.K."/>
            <person name="Gasser R.B."/>
            <person name="Young N.D."/>
        </authorList>
    </citation>
    <scope>NUCLEOTIDE SEQUENCE [LARGE SCALE GENOMIC DNA]</scope>
    <source>
        <strain evidence="3">Cs-k2</strain>
    </source>
</reference>
<evidence type="ECO:0000313" key="3">
    <source>
        <dbReference type="EMBL" id="KAG5445269.1"/>
    </source>
</evidence>
<keyword evidence="2" id="KW-1133">Transmembrane helix</keyword>
<dbReference type="Proteomes" id="UP000286415">
    <property type="component" value="Unassembled WGS sequence"/>
</dbReference>
<feature type="transmembrane region" description="Helical" evidence="2">
    <location>
        <begin position="72"/>
        <end position="91"/>
    </location>
</feature>
<feature type="transmembrane region" description="Helical" evidence="2">
    <location>
        <begin position="321"/>
        <end position="342"/>
    </location>
</feature>
<feature type="transmembrane region" description="Helical" evidence="2">
    <location>
        <begin position="274"/>
        <end position="301"/>
    </location>
</feature>
<feature type="transmembrane region" description="Helical" evidence="2">
    <location>
        <begin position="134"/>
        <end position="153"/>
    </location>
</feature>
<evidence type="ECO:0000256" key="2">
    <source>
        <dbReference type="SAM" id="Phobius"/>
    </source>
</evidence>
<gene>
    <name evidence="3" type="ORF">CSKR_203192</name>
</gene>
<proteinExistence type="predicted"/>
<feature type="compositionally biased region" description="Basic and acidic residues" evidence="1">
    <location>
        <begin position="455"/>
        <end position="465"/>
    </location>
</feature>
<feature type="region of interest" description="Disordered" evidence="1">
    <location>
        <begin position="446"/>
        <end position="465"/>
    </location>
</feature>
<sequence length="465" mass="53982">MLANSSQCHPYLQWDELYASCRVQTLSEKFIVLFTGVAGVLIFYVLLFGTLGNMAIIVFLSFKCRLAQNLSYWGRVCAIIDLLFHLFFYFGCDISQTTRAFWSRSGLKLRRINYLLCGISGFTWDFFLSLRLNFAFILLFHMTGFNIGNSFAFRGTKTLLFLLISICLAFISAAPSAFVNGLWQIYGAFICSLDPMWSYEYHLFYQFHKVLLIEGFAQSVCILLLCHALWRRQRRNKSIISYLTGISDSSTVPAMLITGYLLELQDYNTNCSTVIIHVLSIALCRLSACVSIFAFNIAHLLKRYLQQDSRSRSDILNEKALWTLCTYVEITIASCSTLWWIARNQRLATRKPIDQRKPKKCFSIFRAKKMILNRRYYYEQVASQHRGGRKQLKHHHQELENLKSLKSKLYYENQEELRQFFHLQNSESTAFTSLRQFENHLQRQSAVSTLSSVSPRDKHSVRSLS</sequence>
<dbReference type="EMBL" id="NIRI02000056">
    <property type="protein sequence ID" value="KAG5445269.1"/>
    <property type="molecule type" value="Genomic_DNA"/>
</dbReference>
<accession>A0A8T1M8E8</accession>
<protein>
    <submittedName>
        <fullName evidence="3">Uncharacterized protein</fullName>
    </submittedName>
</protein>
<feature type="transmembrane region" description="Helical" evidence="2">
    <location>
        <begin position="30"/>
        <end position="60"/>
    </location>
</feature>
<keyword evidence="2" id="KW-0472">Membrane</keyword>
<name>A0A8T1M8E8_CLOSI</name>
<evidence type="ECO:0000313" key="4">
    <source>
        <dbReference type="Proteomes" id="UP000286415"/>
    </source>
</evidence>
<feature type="transmembrane region" description="Helical" evidence="2">
    <location>
        <begin position="160"/>
        <end position="186"/>
    </location>
</feature>
<keyword evidence="4" id="KW-1185">Reference proteome</keyword>
<comment type="caution">
    <text evidence="3">The sequence shown here is derived from an EMBL/GenBank/DDBJ whole genome shotgun (WGS) entry which is preliminary data.</text>
</comment>
<feature type="transmembrane region" description="Helical" evidence="2">
    <location>
        <begin position="206"/>
        <end position="230"/>
    </location>
</feature>
<feature type="transmembrane region" description="Helical" evidence="2">
    <location>
        <begin position="242"/>
        <end position="262"/>
    </location>
</feature>
<feature type="transmembrane region" description="Helical" evidence="2">
    <location>
        <begin position="112"/>
        <end position="128"/>
    </location>
</feature>
<reference evidence="3 4" key="2">
    <citation type="journal article" date="2021" name="Genomics">
        <title>High-quality reference genome for Clonorchis sinensis.</title>
        <authorList>
            <person name="Young N.D."/>
            <person name="Stroehlein A.J."/>
            <person name="Kinkar L."/>
            <person name="Wang T."/>
            <person name="Sohn W.M."/>
            <person name="Chang B.C.H."/>
            <person name="Kaur P."/>
            <person name="Weisz D."/>
            <person name="Dudchenko O."/>
            <person name="Aiden E.L."/>
            <person name="Korhonen P.K."/>
            <person name="Gasser R.B."/>
        </authorList>
    </citation>
    <scope>NUCLEOTIDE SEQUENCE [LARGE SCALE GENOMIC DNA]</scope>
    <source>
        <strain evidence="3">Cs-k2</strain>
    </source>
</reference>
<dbReference type="AlphaFoldDB" id="A0A8T1M8E8"/>
<organism evidence="3 4">
    <name type="scientific">Clonorchis sinensis</name>
    <name type="common">Chinese liver fluke</name>
    <dbReference type="NCBI Taxonomy" id="79923"/>
    <lineage>
        <taxon>Eukaryota</taxon>
        <taxon>Metazoa</taxon>
        <taxon>Spiralia</taxon>
        <taxon>Lophotrochozoa</taxon>
        <taxon>Platyhelminthes</taxon>
        <taxon>Trematoda</taxon>
        <taxon>Digenea</taxon>
        <taxon>Opisthorchiida</taxon>
        <taxon>Opisthorchiata</taxon>
        <taxon>Opisthorchiidae</taxon>
        <taxon>Clonorchis</taxon>
    </lineage>
</organism>
<keyword evidence="2" id="KW-0812">Transmembrane</keyword>
<dbReference type="OrthoDB" id="10521871at2759"/>
<evidence type="ECO:0000256" key="1">
    <source>
        <dbReference type="SAM" id="MobiDB-lite"/>
    </source>
</evidence>